<dbReference type="SUPFAM" id="SSF55073">
    <property type="entry name" value="Nucleotide cyclase"/>
    <property type="match status" value="1"/>
</dbReference>
<feature type="transmembrane region" description="Helical" evidence="2">
    <location>
        <begin position="533"/>
        <end position="553"/>
    </location>
</feature>
<dbReference type="SUPFAM" id="SSF53850">
    <property type="entry name" value="Periplasmic binding protein-like II"/>
    <property type="match status" value="1"/>
</dbReference>
<dbReference type="InterPro" id="IPR006059">
    <property type="entry name" value="SBP"/>
</dbReference>
<evidence type="ECO:0000256" key="1">
    <source>
        <dbReference type="SAM" id="MobiDB-lite"/>
    </source>
</evidence>
<comment type="caution">
    <text evidence="5">The sequence shown here is derived from an EMBL/GenBank/DDBJ whole genome shotgun (WGS) entry which is preliminary data.</text>
</comment>
<sequence length="901" mass="101513">MKGLVRLLQCGMLLRSYAEAQVCNIVDPYALESTPVRESMRSKHMGVEITVKYLTFQDCFMSEKMRNFEQLTGAIMKKSPTTTATWYDDILQDVKKEEGFIDLYGTFGNWVPYFASLGGFRDISDDILNAVGEDWFDIMPAIRQGVASYKEKVYAVPLDGDVIYMLYRKDLVEDKGLPTPRSWDDVKQILDYYKKNKTYNDKGQPVYGNCFATAANDIADKIFWALASPFLQTGGKSQGVFFDTESMDPVSNSPEFLEALETIDFLVQHSTFNNQTSGEKKGQMWQETRAQFNNGQCVLYYNYPGPIKSMISAQEANGFSGKLNLAPLPGKKCREDERCPYASEDGVNYAPFLASGGMAYAVNSRKSQEKQEAALAFALYLSDPGASFWDVAHPSSFFDPLRLRHTTSLANNSTREAKAFLDFGWESRQLPMLKETTEMSFLNKNYVLDLRVLGSEKYQEAGTMPHLIKMWKGETSVGETAKIITDAWNGVTETFGLKQQRDFYRDYLGLPPYIDPNDGLEEARQRLQRLRRIILSVTIPIGVLAILLTIVVAKQRHTIKYHTRDVRNAPKAGTVAIIFTDIEDSTALWETNKHAMQKSLDIHNNVIRSLIDKYEAYEVKTVGDSFMIATDCPNKAVMLANDIQEMLISQDWPLELATMPSSCISYFPRPRRTNTVEPPRLMFKGLRVRIGVHMGQHQHDMSKAQDGEIQILHDKVSKGFDYYGPVVNTAARIEDAAFGGQTMISKEVYDAISEEVTSQSHVGIVGGLDLRGVTESVFVYSVLPLSLRGRKFHGVYRRKASSDSLTTVSMWTSRSSILTTDVMSLTPVELQKGMKQLQAQNVSLKEELQTLKMQLEGHISSLHDDDISFGEEEEPEIKVGVEKAKSNEQETTEDEPLLNGE</sequence>
<evidence type="ECO:0000256" key="2">
    <source>
        <dbReference type="SAM" id="Phobius"/>
    </source>
</evidence>
<feature type="chain" id="PRO_5042074249" description="Guanylate cyclase domain-containing protein" evidence="3">
    <location>
        <begin position="21"/>
        <end position="901"/>
    </location>
</feature>
<dbReference type="CDD" id="cd07302">
    <property type="entry name" value="CHD"/>
    <property type="match status" value="1"/>
</dbReference>
<dbReference type="InterPro" id="IPR029787">
    <property type="entry name" value="Nucleotide_cyclase"/>
</dbReference>
<feature type="signal peptide" evidence="3">
    <location>
        <begin position="1"/>
        <end position="20"/>
    </location>
</feature>
<proteinExistence type="predicted"/>
<evidence type="ECO:0000259" key="4">
    <source>
        <dbReference type="PROSITE" id="PS50125"/>
    </source>
</evidence>
<keyword evidence="2" id="KW-0812">Transmembrane</keyword>
<dbReference type="EMBL" id="BLLK01000025">
    <property type="protein sequence ID" value="GFH48053.1"/>
    <property type="molecule type" value="Genomic_DNA"/>
</dbReference>
<feature type="compositionally biased region" description="Basic and acidic residues" evidence="1">
    <location>
        <begin position="876"/>
        <end position="888"/>
    </location>
</feature>
<dbReference type="InterPro" id="IPR050697">
    <property type="entry name" value="Adenylyl/Guanylyl_Cyclase_3/4"/>
</dbReference>
<dbReference type="InterPro" id="IPR001054">
    <property type="entry name" value="A/G_cyclase"/>
</dbReference>
<keyword evidence="6" id="KW-1185">Reference proteome</keyword>
<reference evidence="5 6" key="1">
    <citation type="journal article" date="2021" name="Sci. Rep.">
        <title>The genome of the diatom Chaetoceros tenuissimus carries an ancient integrated fragment of an extant virus.</title>
        <authorList>
            <person name="Hongo Y."/>
            <person name="Kimura K."/>
            <person name="Takaki Y."/>
            <person name="Yoshida Y."/>
            <person name="Baba S."/>
            <person name="Kobayashi G."/>
            <person name="Nagasaki K."/>
            <person name="Hano T."/>
            <person name="Tomaru Y."/>
        </authorList>
    </citation>
    <scope>NUCLEOTIDE SEQUENCE [LARGE SCALE GENOMIC DNA]</scope>
    <source>
        <strain evidence="5 6">NIES-3715</strain>
    </source>
</reference>
<evidence type="ECO:0000313" key="6">
    <source>
        <dbReference type="Proteomes" id="UP001054902"/>
    </source>
</evidence>
<dbReference type="PANTHER" id="PTHR43081">
    <property type="entry name" value="ADENYLATE CYCLASE, TERMINAL-DIFFERENTIATION SPECIFIC-RELATED"/>
    <property type="match status" value="1"/>
</dbReference>
<keyword evidence="2" id="KW-1133">Transmembrane helix</keyword>
<dbReference type="Pfam" id="PF01547">
    <property type="entry name" value="SBP_bac_1"/>
    <property type="match status" value="1"/>
</dbReference>
<evidence type="ECO:0000313" key="5">
    <source>
        <dbReference type="EMBL" id="GFH48053.1"/>
    </source>
</evidence>
<evidence type="ECO:0000256" key="3">
    <source>
        <dbReference type="SAM" id="SignalP"/>
    </source>
</evidence>
<dbReference type="GO" id="GO:0009190">
    <property type="term" value="P:cyclic nucleotide biosynthetic process"/>
    <property type="evidence" value="ECO:0007669"/>
    <property type="project" value="InterPro"/>
</dbReference>
<feature type="domain" description="Guanylate cyclase" evidence="4">
    <location>
        <begin position="576"/>
        <end position="734"/>
    </location>
</feature>
<protein>
    <recommendedName>
        <fullName evidence="4">Guanylate cyclase domain-containing protein</fullName>
    </recommendedName>
</protein>
<dbReference type="Proteomes" id="UP001054902">
    <property type="component" value="Unassembled WGS sequence"/>
</dbReference>
<keyword evidence="3" id="KW-0732">Signal</keyword>
<dbReference type="PROSITE" id="PS50125">
    <property type="entry name" value="GUANYLATE_CYCLASE_2"/>
    <property type="match status" value="1"/>
</dbReference>
<feature type="compositionally biased region" description="Acidic residues" evidence="1">
    <location>
        <begin position="890"/>
        <end position="901"/>
    </location>
</feature>
<dbReference type="Gene3D" id="3.40.190.10">
    <property type="entry name" value="Periplasmic binding protein-like II"/>
    <property type="match status" value="1"/>
</dbReference>
<dbReference type="AlphaFoldDB" id="A0AAD3CLD8"/>
<name>A0AAD3CLD8_9STRA</name>
<organism evidence="5 6">
    <name type="scientific">Chaetoceros tenuissimus</name>
    <dbReference type="NCBI Taxonomy" id="426638"/>
    <lineage>
        <taxon>Eukaryota</taxon>
        <taxon>Sar</taxon>
        <taxon>Stramenopiles</taxon>
        <taxon>Ochrophyta</taxon>
        <taxon>Bacillariophyta</taxon>
        <taxon>Coscinodiscophyceae</taxon>
        <taxon>Chaetocerotophycidae</taxon>
        <taxon>Chaetocerotales</taxon>
        <taxon>Chaetocerotaceae</taxon>
        <taxon>Chaetoceros</taxon>
    </lineage>
</organism>
<keyword evidence="2" id="KW-0472">Membrane</keyword>
<feature type="region of interest" description="Disordered" evidence="1">
    <location>
        <begin position="866"/>
        <end position="901"/>
    </location>
</feature>
<dbReference type="SMART" id="SM00044">
    <property type="entry name" value="CYCc"/>
    <property type="match status" value="1"/>
</dbReference>
<dbReference type="PANTHER" id="PTHR43081:SF1">
    <property type="entry name" value="ADENYLATE CYCLASE, TERMINAL-DIFFERENTIATION SPECIFIC"/>
    <property type="match status" value="1"/>
</dbReference>
<dbReference type="Gene3D" id="3.30.70.1230">
    <property type="entry name" value="Nucleotide cyclase"/>
    <property type="match status" value="1"/>
</dbReference>
<dbReference type="Pfam" id="PF00211">
    <property type="entry name" value="Guanylate_cyc"/>
    <property type="match status" value="1"/>
</dbReference>
<accession>A0AAD3CLD8</accession>
<gene>
    <name evidence="5" type="ORF">CTEN210_04529</name>
</gene>
<dbReference type="GO" id="GO:0035556">
    <property type="term" value="P:intracellular signal transduction"/>
    <property type="evidence" value="ECO:0007669"/>
    <property type="project" value="InterPro"/>
</dbReference>